<feature type="non-terminal residue" evidence="1">
    <location>
        <position position="1"/>
    </location>
</feature>
<sequence length="32" mass="3800">TRRRSAWWTACPRRTGRTARWSRSARRPSGGR</sequence>
<gene>
    <name evidence="1" type="ORF">AVDCRST_MAG40-1564</name>
</gene>
<name>A0A6J4L573_9BACT</name>
<organism evidence="1">
    <name type="scientific">uncultured Gemmatimonadaceae bacterium</name>
    <dbReference type="NCBI Taxonomy" id="246130"/>
    <lineage>
        <taxon>Bacteria</taxon>
        <taxon>Pseudomonadati</taxon>
        <taxon>Gemmatimonadota</taxon>
        <taxon>Gemmatimonadia</taxon>
        <taxon>Gemmatimonadales</taxon>
        <taxon>Gemmatimonadaceae</taxon>
        <taxon>environmental samples</taxon>
    </lineage>
</organism>
<accession>A0A6J4L573</accession>
<protein>
    <submittedName>
        <fullName evidence="1">Uncharacterized protein</fullName>
    </submittedName>
</protein>
<dbReference type="AlphaFoldDB" id="A0A6J4L573"/>
<reference evidence="1" key="1">
    <citation type="submission" date="2020-02" db="EMBL/GenBank/DDBJ databases">
        <authorList>
            <person name="Meier V. D."/>
        </authorList>
    </citation>
    <scope>NUCLEOTIDE SEQUENCE</scope>
    <source>
        <strain evidence="1">AVDCRST_MAG40</strain>
    </source>
</reference>
<proteinExistence type="predicted"/>
<evidence type="ECO:0000313" key="1">
    <source>
        <dbReference type="EMBL" id="CAA9323238.1"/>
    </source>
</evidence>
<feature type="non-terminal residue" evidence="1">
    <location>
        <position position="32"/>
    </location>
</feature>
<dbReference type="EMBL" id="CADCTX010000491">
    <property type="protein sequence ID" value="CAA9323238.1"/>
    <property type="molecule type" value="Genomic_DNA"/>
</dbReference>